<proteinExistence type="inferred from homology"/>
<dbReference type="GO" id="GO:0071949">
    <property type="term" value="F:FAD binding"/>
    <property type="evidence" value="ECO:0007669"/>
    <property type="project" value="InterPro"/>
</dbReference>
<dbReference type="GO" id="GO:0016491">
    <property type="term" value="F:oxidoreductase activity"/>
    <property type="evidence" value="ECO:0007669"/>
    <property type="project" value="UniProtKB-KW"/>
</dbReference>
<dbReference type="Proteomes" id="UP000235786">
    <property type="component" value="Unassembled WGS sequence"/>
</dbReference>
<dbReference type="PANTHER" id="PTHR42973:SF13">
    <property type="entry name" value="FAD-BINDING PCMH-TYPE DOMAIN-CONTAINING PROTEIN"/>
    <property type="match status" value="1"/>
</dbReference>
<dbReference type="InterPro" id="IPR012951">
    <property type="entry name" value="BBE"/>
</dbReference>
<dbReference type="InterPro" id="IPR016169">
    <property type="entry name" value="FAD-bd_PCMH_sub2"/>
</dbReference>
<evidence type="ECO:0000256" key="3">
    <source>
        <dbReference type="ARBA" id="ARBA00022827"/>
    </source>
</evidence>
<dbReference type="PANTHER" id="PTHR42973">
    <property type="entry name" value="BINDING OXIDOREDUCTASE, PUTATIVE (AFU_ORTHOLOGUE AFUA_1G17690)-RELATED"/>
    <property type="match status" value="1"/>
</dbReference>
<evidence type="ECO:0000256" key="1">
    <source>
        <dbReference type="ARBA" id="ARBA00005466"/>
    </source>
</evidence>
<gene>
    <name evidence="6" type="ORF">L207DRAFT_558804</name>
</gene>
<dbReference type="PROSITE" id="PS51387">
    <property type="entry name" value="FAD_PCMH"/>
    <property type="match status" value="1"/>
</dbReference>
<dbReference type="InterPro" id="IPR036318">
    <property type="entry name" value="FAD-bd_PCMH-like_sf"/>
</dbReference>
<comment type="similarity">
    <text evidence="1">Belongs to the oxygen-dependent FAD-linked oxidoreductase family.</text>
</comment>
<dbReference type="Pfam" id="PF08031">
    <property type="entry name" value="BBE"/>
    <property type="match status" value="1"/>
</dbReference>
<keyword evidence="7" id="KW-1185">Reference proteome</keyword>
<dbReference type="InterPro" id="IPR050416">
    <property type="entry name" value="FAD-linked_Oxidoreductase"/>
</dbReference>
<name>A0A2J6QXB7_HYAVF</name>
<evidence type="ECO:0000259" key="5">
    <source>
        <dbReference type="PROSITE" id="PS51387"/>
    </source>
</evidence>
<dbReference type="AlphaFoldDB" id="A0A2J6QXB7"/>
<keyword evidence="2" id="KW-0285">Flavoprotein</keyword>
<dbReference type="InterPro" id="IPR006094">
    <property type="entry name" value="Oxid_FAD_bind_N"/>
</dbReference>
<evidence type="ECO:0000313" key="7">
    <source>
        <dbReference type="Proteomes" id="UP000235786"/>
    </source>
</evidence>
<evidence type="ECO:0000256" key="2">
    <source>
        <dbReference type="ARBA" id="ARBA00022630"/>
    </source>
</evidence>
<dbReference type="Pfam" id="PF01565">
    <property type="entry name" value="FAD_binding_4"/>
    <property type="match status" value="1"/>
</dbReference>
<evidence type="ECO:0000256" key="4">
    <source>
        <dbReference type="ARBA" id="ARBA00023002"/>
    </source>
</evidence>
<feature type="domain" description="FAD-binding PCMH-type" evidence="5">
    <location>
        <begin position="1"/>
        <end position="160"/>
    </location>
</feature>
<protein>
    <submittedName>
        <fullName evidence="6">FAD-binding domain-containing protein</fullName>
    </submittedName>
</protein>
<organism evidence="6 7">
    <name type="scientific">Hyaloscypha variabilis (strain UAMH 11265 / GT02V1 / F)</name>
    <name type="common">Meliniomyces variabilis</name>
    <dbReference type="NCBI Taxonomy" id="1149755"/>
    <lineage>
        <taxon>Eukaryota</taxon>
        <taxon>Fungi</taxon>
        <taxon>Dikarya</taxon>
        <taxon>Ascomycota</taxon>
        <taxon>Pezizomycotina</taxon>
        <taxon>Leotiomycetes</taxon>
        <taxon>Helotiales</taxon>
        <taxon>Hyaloscyphaceae</taxon>
        <taxon>Hyaloscypha</taxon>
        <taxon>Hyaloscypha variabilis</taxon>
    </lineage>
</organism>
<dbReference type="InterPro" id="IPR016166">
    <property type="entry name" value="FAD-bd_PCMH"/>
</dbReference>
<evidence type="ECO:0000313" key="6">
    <source>
        <dbReference type="EMBL" id="PMD30916.1"/>
    </source>
</evidence>
<accession>A0A2J6QXB7</accession>
<keyword evidence="3" id="KW-0274">FAD</keyword>
<dbReference type="SUPFAM" id="SSF56176">
    <property type="entry name" value="FAD-binding/transporter-associated domain-like"/>
    <property type="match status" value="1"/>
</dbReference>
<dbReference type="Gene3D" id="3.40.462.20">
    <property type="match status" value="1"/>
</dbReference>
<dbReference type="OrthoDB" id="2151789at2759"/>
<keyword evidence="4" id="KW-0560">Oxidoreductase</keyword>
<sequence length="468" mass="51822">MPPMLRKLSKLSGNTNCIFAVKSGGHSMFAGASNAPGGITFDMKNIHDVLISEDLQTTIVGTGNTWGDVYKVLDPINRTVIGGRDTGVGVGGFTLGGGISFLSRKHGWAVDNVRSYEVVLANGTLANINQQSAPDLYWALRGGGNNFGLVTRFHLETFSQTPAWGSFMNVLLLSPSWLSSLRATFSSPSSSTQRPLPLLTTLTHKVARPLFSLICGVGYCSSPLPVLRAFNNYALAEPGDPNSQLLLSFFKNPHTGAYLFNYGTIYSKPEPNPPIFEEFSKLPAIYYSRKIRSLSSIAAEIDSLCWVGLRNSWTALTFKLDLDFLSKLWEIFISEAETVGHVPNVVPGMTLQPLNREEISLFNKNGGNCLGIEENDWPLVVLTVNFQWTNREDDDACETANKNIIDRVTVAAKEAGLHHRYIYQNYANITQDVFAGYGEENREKLRRIQRKYDPEGVFSRLQPGYFKV</sequence>
<reference evidence="6 7" key="1">
    <citation type="submission" date="2016-04" db="EMBL/GenBank/DDBJ databases">
        <title>A degradative enzymes factory behind the ericoid mycorrhizal symbiosis.</title>
        <authorList>
            <consortium name="DOE Joint Genome Institute"/>
            <person name="Martino E."/>
            <person name="Morin E."/>
            <person name="Grelet G."/>
            <person name="Kuo A."/>
            <person name="Kohler A."/>
            <person name="Daghino S."/>
            <person name="Barry K."/>
            <person name="Choi C."/>
            <person name="Cichocki N."/>
            <person name="Clum A."/>
            <person name="Copeland A."/>
            <person name="Hainaut M."/>
            <person name="Haridas S."/>
            <person name="Labutti K."/>
            <person name="Lindquist E."/>
            <person name="Lipzen A."/>
            <person name="Khouja H.-R."/>
            <person name="Murat C."/>
            <person name="Ohm R."/>
            <person name="Olson A."/>
            <person name="Spatafora J."/>
            <person name="Veneault-Fourrey C."/>
            <person name="Henrissat B."/>
            <person name="Grigoriev I."/>
            <person name="Martin F."/>
            <person name="Perotto S."/>
        </authorList>
    </citation>
    <scope>NUCLEOTIDE SEQUENCE [LARGE SCALE GENOMIC DNA]</scope>
    <source>
        <strain evidence="6 7">F</strain>
    </source>
</reference>
<dbReference type="Gene3D" id="3.30.465.10">
    <property type="match status" value="2"/>
</dbReference>
<dbReference type="EMBL" id="KZ613964">
    <property type="protein sequence ID" value="PMD30916.1"/>
    <property type="molecule type" value="Genomic_DNA"/>
</dbReference>